<organism evidence="3 4">
    <name type="scientific">Ornithinibacter aureus</name>
    <dbReference type="NCBI Taxonomy" id="622664"/>
    <lineage>
        <taxon>Bacteria</taxon>
        <taxon>Bacillati</taxon>
        <taxon>Actinomycetota</taxon>
        <taxon>Actinomycetes</taxon>
        <taxon>Micrococcales</taxon>
        <taxon>Intrasporangiaceae</taxon>
        <taxon>Ornithinibacter</taxon>
    </lineage>
</organism>
<accession>A0ABP8JR06</accession>
<feature type="chain" id="PRO_5046220162" description="Secreted protein" evidence="2">
    <location>
        <begin position="25"/>
        <end position="191"/>
    </location>
</feature>
<gene>
    <name evidence="3" type="ORF">GCM10023153_16040</name>
</gene>
<evidence type="ECO:0000313" key="4">
    <source>
        <dbReference type="Proteomes" id="UP001500390"/>
    </source>
</evidence>
<feature type="signal peptide" evidence="2">
    <location>
        <begin position="1"/>
        <end position="24"/>
    </location>
</feature>
<evidence type="ECO:0000313" key="3">
    <source>
        <dbReference type="EMBL" id="GAA4394710.1"/>
    </source>
</evidence>
<keyword evidence="4" id="KW-1185">Reference proteome</keyword>
<dbReference type="PROSITE" id="PS51257">
    <property type="entry name" value="PROKAR_LIPOPROTEIN"/>
    <property type="match status" value="1"/>
</dbReference>
<dbReference type="Proteomes" id="UP001500390">
    <property type="component" value="Unassembled WGS sequence"/>
</dbReference>
<proteinExistence type="predicted"/>
<reference evidence="4" key="1">
    <citation type="journal article" date="2019" name="Int. J. Syst. Evol. Microbiol.">
        <title>The Global Catalogue of Microorganisms (GCM) 10K type strain sequencing project: providing services to taxonomists for standard genome sequencing and annotation.</title>
        <authorList>
            <consortium name="The Broad Institute Genomics Platform"/>
            <consortium name="The Broad Institute Genome Sequencing Center for Infectious Disease"/>
            <person name="Wu L."/>
            <person name="Ma J."/>
        </authorList>
    </citation>
    <scope>NUCLEOTIDE SEQUENCE [LARGE SCALE GENOMIC DNA]</scope>
    <source>
        <strain evidence="4">JCM 17738</strain>
    </source>
</reference>
<protein>
    <recommendedName>
        <fullName evidence="5">Secreted protein</fullName>
    </recommendedName>
</protein>
<sequence length="191" mass="19762">MAQPPRRPRLTLAILGVVSVVALSSCTGDDPEPSVSPTGSASSSASTTTSTPLRDQSALVLGAQLPPVAGSSTGDVAGAPATLNVATVVATKGGSVLTFWHTGTEKMLVNAGDLSWEAQPVLVDVAEQKVYEPVTFVDEQGDTRCLCTDAAYIGGVPQPRTIFFPQLPDTVTTVEVRQAGFDKPISVPVTR</sequence>
<keyword evidence="2" id="KW-0732">Signal</keyword>
<evidence type="ECO:0000256" key="1">
    <source>
        <dbReference type="SAM" id="MobiDB-lite"/>
    </source>
</evidence>
<evidence type="ECO:0000256" key="2">
    <source>
        <dbReference type="SAM" id="SignalP"/>
    </source>
</evidence>
<dbReference type="EMBL" id="BAABFX010000025">
    <property type="protein sequence ID" value="GAA4394710.1"/>
    <property type="molecule type" value="Genomic_DNA"/>
</dbReference>
<dbReference type="RefSeq" id="WP_159902167.1">
    <property type="nucleotide sequence ID" value="NZ_BAABFX010000025.1"/>
</dbReference>
<comment type="caution">
    <text evidence="3">The sequence shown here is derived from an EMBL/GenBank/DDBJ whole genome shotgun (WGS) entry which is preliminary data.</text>
</comment>
<name>A0ABP8JR06_9MICO</name>
<evidence type="ECO:0008006" key="5">
    <source>
        <dbReference type="Google" id="ProtNLM"/>
    </source>
</evidence>
<feature type="region of interest" description="Disordered" evidence="1">
    <location>
        <begin position="26"/>
        <end position="53"/>
    </location>
</feature>
<feature type="compositionally biased region" description="Low complexity" evidence="1">
    <location>
        <begin position="33"/>
        <end position="52"/>
    </location>
</feature>